<feature type="region of interest" description="Disordered" evidence="1">
    <location>
        <begin position="87"/>
        <end position="118"/>
    </location>
</feature>
<name>A0ABD5V008_9EURY</name>
<reference evidence="2 3" key="1">
    <citation type="journal article" date="2019" name="Int. J. Syst. Evol. Microbiol.">
        <title>The Global Catalogue of Microorganisms (GCM) 10K type strain sequencing project: providing services to taxonomists for standard genome sequencing and annotation.</title>
        <authorList>
            <consortium name="The Broad Institute Genomics Platform"/>
            <consortium name="The Broad Institute Genome Sequencing Center for Infectious Disease"/>
            <person name="Wu L."/>
            <person name="Ma J."/>
        </authorList>
    </citation>
    <scope>NUCLEOTIDE SEQUENCE [LARGE SCALE GENOMIC DNA]</scope>
    <source>
        <strain evidence="2 3">SKJ47</strain>
    </source>
</reference>
<dbReference type="RefSeq" id="WP_379801104.1">
    <property type="nucleotide sequence ID" value="NZ_JBHSVN010000001.1"/>
</dbReference>
<evidence type="ECO:0000313" key="2">
    <source>
        <dbReference type="EMBL" id="MFC6892857.1"/>
    </source>
</evidence>
<dbReference type="EMBL" id="JBHSXL010000009">
    <property type="protein sequence ID" value="MFC6892857.1"/>
    <property type="molecule type" value="Genomic_DNA"/>
</dbReference>
<dbReference type="AlphaFoldDB" id="A0ABD5V008"/>
<sequence>MLLHQFIKAQNIREREPNPHVTDEEIREITEDTGLKTNSVVASVGRSKKSLKDVSLFDDGITKYSDLPMTKYRDPEANIHKLRDSGRFDFGINASDNEPEDHSVTVDEDQDDNRNSED</sequence>
<evidence type="ECO:0000256" key="1">
    <source>
        <dbReference type="SAM" id="MobiDB-lite"/>
    </source>
</evidence>
<dbReference type="Proteomes" id="UP001596296">
    <property type="component" value="Unassembled WGS sequence"/>
</dbReference>
<proteinExistence type="predicted"/>
<comment type="caution">
    <text evidence="2">The sequence shown here is derived from an EMBL/GenBank/DDBJ whole genome shotgun (WGS) entry which is preliminary data.</text>
</comment>
<organism evidence="2 3">
    <name type="scientific">Halopenitus salinus</name>
    <dbReference type="NCBI Taxonomy" id="1198295"/>
    <lineage>
        <taxon>Archaea</taxon>
        <taxon>Methanobacteriati</taxon>
        <taxon>Methanobacteriota</taxon>
        <taxon>Stenosarchaea group</taxon>
        <taxon>Halobacteria</taxon>
        <taxon>Halobacteriales</taxon>
        <taxon>Haloferacaceae</taxon>
        <taxon>Halopenitus</taxon>
    </lineage>
</organism>
<protein>
    <submittedName>
        <fullName evidence="2">Uncharacterized protein</fullName>
    </submittedName>
</protein>
<gene>
    <name evidence="2" type="ORF">ACFQE9_09610</name>
</gene>
<evidence type="ECO:0000313" key="3">
    <source>
        <dbReference type="Proteomes" id="UP001596296"/>
    </source>
</evidence>
<keyword evidence="3" id="KW-1185">Reference proteome</keyword>
<accession>A0ABD5V008</accession>